<organism evidence="1 2">
    <name type="scientific">Riccia fluitans</name>
    <dbReference type="NCBI Taxonomy" id="41844"/>
    <lineage>
        <taxon>Eukaryota</taxon>
        <taxon>Viridiplantae</taxon>
        <taxon>Streptophyta</taxon>
        <taxon>Embryophyta</taxon>
        <taxon>Marchantiophyta</taxon>
        <taxon>Marchantiopsida</taxon>
        <taxon>Marchantiidae</taxon>
        <taxon>Marchantiales</taxon>
        <taxon>Ricciaceae</taxon>
        <taxon>Riccia</taxon>
    </lineage>
</organism>
<evidence type="ECO:0000313" key="1">
    <source>
        <dbReference type="EMBL" id="KAL2609930.1"/>
    </source>
</evidence>
<proteinExistence type="predicted"/>
<dbReference type="Proteomes" id="UP001605036">
    <property type="component" value="Unassembled WGS sequence"/>
</dbReference>
<sequence length="106" mass="12199">MIGLEAPNYNLGYNLYRYSWQADPLFRLLDPQAECLLLQNSRPDVETRGGFYLSRPAVRLPQGCGDMQPLREWMLLAGLSVRFVRGLISNLGREGEISKRPRKFQL</sequence>
<evidence type="ECO:0000313" key="2">
    <source>
        <dbReference type="Proteomes" id="UP001605036"/>
    </source>
</evidence>
<reference evidence="1 2" key="1">
    <citation type="submission" date="2024-09" db="EMBL/GenBank/DDBJ databases">
        <title>Chromosome-scale assembly of Riccia fluitans.</title>
        <authorList>
            <person name="Paukszto L."/>
            <person name="Sawicki J."/>
            <person name="Karawczyk K."/>
            <person name="Piernik-Szablinska J."/>
            <person name="Szczecinska M."/>
            <person name="Mazdziarz M."/>
        </authorList>
    </citation>
    <scope>NUCLEOTIDE SEQUENCE [LARGE SCALE GENOMIC DNA]</scope>
    <source>
        <strain evidence="1">Rf_01</strain>
        <tissue evidence="1">Aerial parts of the thallus</tissue>
    </source>
</reference>
<dbReference type="EMBL" id="JBHFFA010000008">
    <property type="protein sequence ID" value="KAL2609930.1"/>
    <property type="molecule type" value="Genomic_DNA"/>
</dbReference>
<dbReference type="AlphaFoldDB" id="A0ABD1XLY8"/>
<comment type="caution">
    <text evidence="1">The sequence shown here is derived from an EMBL/GenBank/DDBJ whole genome shotgun (WGS) entry which is preliminary data.</text>
</comment>
<name>A0ABD1XLY8_9MARC</name>
<gene>
    <name evidence="1" type="ORF">R1flu_028503</name>
</gene>
<accession>A0ABD1XLY8</accession>
<keyword evidence="2" id="KW-1185">Reference proteome</keyword>
<protein>
    <submittedName>
        <fullName evidence="1">Uncharacterized protein</fullName>
    </submittedName>
</protein>